<reference evidence="7 8" key="1">
    <citation type="journal article" date="2018" name="Sci. Rep.">
        <title>Genomic signatures of local adaptation to the degree of environmental predictability in rotifers.</title>
        <authorList>
            <person name="Franch-Gras L."/>
            <person name="Hahn C."/>
            <person name="Garcia-Roger E.M."/>
            <person name="Carmona M.J."/>
            <person name="Serra M."/>
            <person name="Gomez A."/>
        </authorList>
    </citation>
    <scope>NUCLEOTIDE SEQUENCE [LARGE SCALE GENOMIC DNA]</scope>
    <source>
        <strain evidence="7">HYR1</strain>
    </source>
</reference>
<keyword evidence="2 4" id="KW-0863">Zinc-finger</keyword>
<proteinExistence type="predicted"/>
<dbReference type="GO" id="GO:0006338">
    <property type="term" value="P:chromatin remodeling"/>
    <property type="evidence" value="ECO:0007669"/>
    <property type="project" value="InterPro"/>
</dbReference>
<dbReference type="CDD" id="cd21437">
    <property type="entry name" value="zf-HIT_ZNHIT1_like"/>
    <property type="match status" value="1"/>
</dbReference>
<organism evidence="7 8">
    <name type="scientific">Brachionus plicatilis</name>
    <name type="common">Marine rotifer</name>
    <name type="synonym">Brachionus muelleri</name>
    <dbReference type="NCBI Taxonomy" id="10195"/>
    <lineage>
        <taxon>Eukaryota</taxon>
        <taxon>Metazoa</taxon>
        <taxon>Spiralia</taxon>
        <taxon>Gnathifera</taxon>
        <taxon>Rotifera</taxon>
        <taxon>Eurotatoria</taxon>
        <taxon>Monogononta</taxon>
        <taxon>Pseudotrocha</taxon>
        <taxon>Ploima</taxon>
        <taxon>Brachionidae</taxon>
        <taxon>Brachionus</taxon>
    </lineage>
</organism>
<evidence type="ECO:0000313" key="7">
    <source>
        <dbReference type="EMBL" id="RNA20544.1"/>
    </source>
</evidence>
<evidence type="ECO:0000259" key="6">
    <source>
        <dbReference type="PROSITE" id="PS51083"/>
    </source>
</evidence>
<dbReference type="InterPro" id="IPR039723">
    <property type="entry name" value="Vps71/ZNHIT1"/>
</dbReference>
<evidence type="ECO:0000256" key="1">
    <source>
        <dbReference type="ARBA" id="ARBA00022723"/>
    </source>
</evidence>
<dbReference type="STRING" id="10195.A0A3M7RAX1"/>
<keyword evidence="1" id="KW-0479">Metal-binding</keyword>
<evidence type="ECO:0000256" key="2">
    <source>
        <dbReference type="ARBA" id="ARBA00022771"/>
    </source>
</evidence>
<evidence type="ECO:0000256" key="5">
    <source>
        <dbReference type="SAM" id="MobiDB-lite"/>
    </source>
</evidence>
<evidence type="ECO:0000256" key="3">
    <source>
        <dbReference type="ARBA" id="ARBA00022833"/>
    </source>
</evidence>
<protein>
    <submittedName>
        <fullName evidence="7">Zinc finger HIT domain-containing 1</fullName>
    </submittedName>
</protein>
<name>A0A3M7RAX1_BRAPC</name>
<dbReference type="Gene3D" id="3.30.60.190">
    <property type="match status" value="1"/>
</dbReference>
<dbReference type="Pfam" id="PF04438">
    <property type="entry name" value="zf-HIT"/>
    <property type="match status" value="1"/>
</dbReference>
<dbReference type="PROSITE" id="PS51083">
    <property type="entry name" value="ZF_HIT"/>
    <property type="match status" value="1"/>
</dbReference>
<dbReference type="InterPro" id="IPR007529">
    <property type="entry name" value="Znf_HIT"/>
</dbReference>
<feature type="domain" description="HIT-type" evidence="6">
    <location>
        <begin position="154"/>
        <end position="186"/>
    </location>
</feature>
<dbReference type="SUPFAM" id="SSF144232">
    <property type="entry name" value="HIT/MYND zinc finger-like"/>
    <property type="match status" value="1"/>
</dbReference>
<evidence type="ECO:0000256" key="4">
    <source>
        <dbReference type="PROSITE-ProRule" id="PRU00453"/>
    </source>
</evidence>
<dbReference type="Proteomes" id="UP000276133">
    <property type="component" value="Unassembled WGS sequence"/>
</dbReference>
<dbReference type="GO" id="GO:0008270">
    <property type="term" value="F:zinc ion binding"/>
    <property type="evidence" value="ECO:0007669"/>
    <property type="project" value="UniProtKB-UniRule"/>
</dbReference>
<gene>
    <name evidence="7" type="ORF">BpHYR1_038180</name>
</gene>
<keyword evidence="3" id="KW-0862">Zinc</keyword>
<keyword evidence="8" id="KW-1185">Reference proteome</keyword>
<dbReference type="AlphaFoldDB" id="A0A3M7RAX1"/>
<dbReference type="PANTHER" id="PTHR13093">
    <property type="entry name" value="ZINC FINGER HIT DOMAIN CONTAINING PROTEIN 1"/>
    <property type="match status" value="1"/>
</dbReference>
<evidence type="ECO:0000313" key="8">
    <source>
        <dbReference type="Proteomes" id="UP000276133"/>
    </source>
</evidence>
<feature type="region of interest" description="Disordered" evidence="5">
    <location>
        <begin position="69"/>
        <end position="108"/>
    </location>
</feature>
<dbReference type="OrthoDB" id="74807at2759"/>
<sequence length="191" mass="22339">MSDNRESARLKNLERGQILDEVTRQRRQRKALEALERDNFQDDISSANISDSRLQINKKFQQRFTIEIENDTQTRESGSASNQTGQNAEIINSFINEPPSSGTKRKKLKTESRLRFRKNFASLLEEEYLNVRDKQYNYFSISVPDTKFPKRKFCSVCGFYSNYTCVQCGSRYCSTKCLQTHKDTRCLKWTA</sequence>
<accession>A0A3M7RAX1</accession>
<feature type="compositionally biased region" description="Polar residues" evidence="5">
    <location>
        <begin position="75"/>
        <end position="102"/>
    </location>
</feature>
<comment type="caution">
    <text evidence="7">The sequence shown here is derived from an EMBL/GenBank/DDBJ whole genome shotgun (WGS) entry which is preliminary data.</text>
</comment>
<dbReference type="EMBL" id="REGN01003824">
    <property type="protein sequence ID" value="RNA20544.1"/>
    <property type="molecule type" value="Genomic_DNA"/>
</dbReference>
<dbReference type="GO" id="GO:0005634">
    <property type="term" value="C:nucleus"/>
    <property type="evidence" value="ECO:0007669"/>
    <property type="project" value="UniProtKB-ARBA"/>
</dbReference>